<gene>
    <name evidence="10" type="ORF">HNR68_004909</name>
</gene>
<name>A0A853AUF8_9PSEU</name>
<proteinExistence type="predicted"/>
<evidence type="ECO:0000256" key="6">
    <source>
        <dbReference type="ARBA" id="ARBA00070406"/>
    </source>
</evidence>
<dbReference type="Proteomes" id="UP000587002">
    <property type="component" value="Unassembled WGS sequence"/>
</dbReference>
<dbReference type="InterPro" id="IPR036390">
    <property type="entry name" value="WH_DNA-bd_sf"/>
</dbReference>
<keyword evidence="2" id="KW-0805">Transcription regulation</keyword>
<dbReference type="InterPro" id="IPR029016">
    <property type="entry name" value="GAF-like_dom_sf"/>
</dbReference>
<organism evidence="10 11">
    <name type="scientific">Saccharopolyspora hordei</name>
    <dbReference type="NCBI Taxonomy" id="1838"/>
    <lineage>
        <taxon>Bacteria</taxon>
        <taxon>Bacillati</taxon>
        <taxon>Actinomycetota</taxon>
        <taxon>Actinomycetes</taxon>
        <taxon>Pseudonocardiales</taxon>
        <taxon>Pseudonocardiaceae</taxon>
        <taxon>Saccharopolyspora</taxon>
    </lineage>
</organism>
<dbReference type="AlphaFoldDB" id="A0A853AUF8"/>
<dbReference type="InterPro" id="IPR014757">
    <property type="entry name" value="Tscrpt_reg_IclR_C"/>
</dbReference>
<dbReference type="Pfam" id="PF09339">
    <property type="entry name" value="HTH_IclR"/>
    <property type="match status" value="1"/>
</dbReference>
<feature type="domain" description="IclR-ED" evidence="9">
    <location>
        <begin position="90"/>
        <end position="273"/>
    </location>
</feature>
<comment type="caution">
    <text evidence="10">The sequence shown here is derived from an EMBL/GenBank/DDBJ whole genome shotgun (WGS) entry which is preliminary data.</text>
</comment>
<dbReference type="PANTHER" id="PTHR30136">
    <property type="entry name" value="HELIX-TURN-HELIX TRANSCRIPTIONAL REGULATOR, ICLR FAMILY"/>
    <property type="match status" value="1"/>
</dbReference>
<evidence type="ECO:0000259" key="8">
    <source>
        <dbReference type="PROSITE" id="PS51077"/>
    </source>
</evidence>
<feature type="region of interest" description="Disordered" evidence="7">
    <location>
        <begin position="1"/>
        <end position="26"/>
    </location>
</feature>
<evidence type="ECO:0000259" key="9">
    <source>
        <dbReference type="PROSITE" id="PS51078"/>
    </source>
</evidence>
<feature type="domain" description="HTH iclR-type" evidence="8">
    <location>
        <begin position="29"/>
        <end position="89"/>
    </location>
</feature>
<dbReference type="PROSITE" id="PS51078">
    <property type="entry name" value="ICLR_ED"/>
    <property type="match status" value="1"/>
</dbReference>
<evidence type="ECO:0000256" key="5">
    <source>
        <dbReference type="ARBA" id="ARBA00058938"/>
    </source>
</evidence>
<comment type="function">
    <text evidence="5">May be an activator protein for the gylABX operon.</text>
</comment>
<evidence type="ECO:0000256" key="3">
    <source>
        <dbReference type="ARBA" id="ARBA00023125"/>
    </source>
</evidence>
<dbReference type="Gene3D" id="3.30.450.40">
    <property type="match status" value="1"/>
</dbReference>
<dbReference type="FunFam" id="1.10.10.10:FF:000056">
    <property type="entry name" value="IclR family transcriptional regulator"/>
    <property type="match status" value="1"/>
</dbReference>
<dbReference type="GO" id="GO:0003677">
    <property type="term" value="F:DNA binding"/>
    <property type="evidence" value="ECO:0007669"/>
    <property type="project" value="UniProtKB-KW"/>
</dbReference>
<reference evidence="10 11" key="1">
    <citation type="submission" date="2020-07" db="EMBL/GenBank/DDBJ databases">
        <title>Sequencing the genomes of 1000 actinobacteria strains.</title>
        <authorList>
            <person name="Klenk H.-P."/>
        </authorList>
    </citation>
    <scope>NUCLEOTIDE SEQUENCE [LARGE SCALE GENOMIC DNA]</scope>
    <source>
        <strain evidence="10 11">DSM 44065</strain>
    </source>
</reference>
<dbReference type="InterPro" id="IPR005471">
    <property type="entry name" value="Tscrpt_reg_IclR_N"/>
</dbReference>
<keyword evidence="3" id="KW-0238">DNA-binding</keyword>
<dbReference type="GO" id="GO:0006071">
    <property type="term" value="P:glycerol metabolic process"/>
    <property type="evidence" value="ECO:0007669"/>
    <property type="project" value="UniProtKB-KW"/>
</dbReference>
<dbReference type="SUPFAM" id="SSF46785">
    <property type="entry name" value="Winged helix' DNA-binding domain"/>
    <property type="match status" value="1"/>
</dbReference>
<dbReference type="SUPFAM" id="SSF55781">
    <property type="entry name" value="GAF domain-like"/>
    <property type="match status" value="1"/>
</dbReference>
<dbReference type="EMBL" id="JACCFJ010000001">
    <property type="protein sequence ID" value="NYI86279.1"/>
    <property type="molecule type" value="Genomic_DNA"/>
</dbReference>
<dbReference type="RefSeq" id="WP_179724073.1">
    <property type="nucleotide sequence ID" value="NZ_BAABFH010000001.1"/>
</dbReference>
<dbReference type="SMART" id="SM00346">
    <property type="entry name" value="HTH_ICLR"/>
    <property type="match status" value="1"/>
</dbReference>
<dbReference type="PROSITE" id="PS51077">
    <property type="entry name" value="HTH_ICLR"/>
    <property type="match status" value="1"/>
</dbReference>
<dbReference type="PANTHER" id="PTHR30136:SF24">
    <property type="entry name" value="HTH-TYPE TRANSCRIPTIONAL REPRESSOR ALLR"/>
    <property type="match status" value="1"/>
</dbReference>
<keyword evidence="11" id="KW-1185">Reference proteome</keyword>
<dbReference type="GO" id="GO:0045892">
    <property type="term" value="P:negative regulation of DNA-templated transcription"/>
    <property type="evidence" value="ECO:0007669"/>
    <property type="project" value="TreeGrafter"/>
</dbReference>
<evidence type="ECO:0000256" key="1">
    <source>
        <dbReference type="ARBA" id="ARBA00022798"/>
    </source>
</evidence>
<dbReference type="Gene3D" id="1.10.10.10">
    <property type="entry name" value="Winged helix-like DNA-binding domain superfamily/Winged helix DNA-binding domain"/>
    <property type="match status" value="1"/>
</dbReference>
<dbReference type="InterPro" id="IPR050707">
    <property type="entry name" value="HTH_MetabolicPath_Reg"/>
</dbReference>
<evidence type="ECO:0000313" key="10">
    <source>
        <dbReference type="EMBL" id="NYI86279.1"/>
    </source>
</evidence>
<keyword evidence="4" id="KW-0804">Transcription</keyword>
<dbReference type="InterPro" id="IPR036388">
    <property type="entry name" value="WH-like_DNA-bd_sf"/>
</dbReference>
<sequence>MRQGTEQEERRVKTEPVTAEPAGSAPNVVKSADRALVILELLSRGRHRLSDIAETLRLPLSSVHGLLGTLVHRGFAEFDPTTRTYGLGLKAWTVGQGYTGHRDIVGLALPLMEQLAAETGETVQLSRLDGIENVYIAIAESPQPMKLVSAVGMRLPAHADGLGKALLTGLSQEELVRRYQGVELERFTENTVCELPELLAEVQQARARGYAVDDEEYIVGCRCVAMPIHDHSGAVVAALSVSAPTPRCGPNWTEETREPLSKAVATIEQQLRR</sequence>
<protein>
    <recommendedName>
        <fullName evidence="6">Glycerol operon regulatory protein</fullName>
    </recommendedName>
</protein>
<accession>A0A853AUF8</accession>
<dbReference type="GO" id="GO:0003700">
    <property type="term" value="F:DNA-binding transcription factor activity"/>
    <property type="evidence" value="ECO:0007669"/>
    <property type="project" value="TreeGrafter"/>
</dbReference>
<evidence type="ECO:0000313" key="11">
    <source>
        <dbReference type="Proteomes" id="UP000587002"/>
    </source>
</evidence>
<feature type="compositionally biased region" description="Basic and acidic residues" evidence="7">
    <location>
        <begin position="1"/>
        <end position="14"/>
    </location>
</feature>
<keyword evidence="1" id="KW-0319">Glycerol metabolism</keyword>
<evidence type="ECO:0000256" key="4">
    <source>
        <dbReference type="ARBA" id="ARBA00023163"/>
    </source>
</evidence>
<evidence type="ECO:0000256" key="2">
    <source>
        <dbReference type="ARBA" id="ARBA00023015"/>
    </source>
</evidence>
<dbReference type="Pfam" id="PF01614">
    <property type="entry name" value="IclR_C"/>
    <property type="match status" value="1"/>
</dbReference>
<evidence type="ECO:0000256" key="7">
    <source>
        <dbReference type="SAM" id="MobiDB-lite"/>
    </source>
</evidence>